<dbReference type="EMBL" id="BARS01006868">
    <property type="protein sequence ID" value="GAF74831.1"/>
    <property type="molecule type" value="Genomic_DNA"/>
</dbReference>
<dbReference type="AlphaFoldDB" id="X0SI93"/>
<evidence type="ECO:0000313" key="1">
    <source>
        <dbReference type="EMBL" id="GAF74831.1"/>
    </source>
</evidence>
<sequence>MTVKPSYFNKLTSEFTDDEWKEYRKHWVDFYKTEMECDQDIAEIRFEEYCGQEGWTGRDERICMRRELAQ</sequence>
<proteinExistence type="predicted"/>
<comment type="caution">
    <text evidence="1">The sequence shown here is derived from an EMBL/GenBank/DDBJ whole genome shotgun (WGS) entry which is preliminary data.</text>
</comment>
<organism evidence="1">
    <name type="scientific">marine sediment metagenome</name>
    <dbReference type="NCBI Taxonomy" id="412755"/>
    <lineage>
        <taxon>unclassified sequences</taxon>
        <taxon>metagenomes</taxon>
        <taxon>ecological metagenomes</taxon>
    </lineage>
</organism>
<gene>
    <name evidence="1" type="ORF">S01H1_13306</name>
</gene>
<protein>
    <submittedName>
        <fullName evidence="1">Uncharacterized protein</fullName>
    </submittedName>
</protein>
<reference evidence="1" key="1">
    <citation type="journal article" date="2014" name="Front. Microbiol.">
        <title>High frequency of phylogenetically diverse reductive dehalogenase-homologous genes in deep subseafloor sedimentary metagenomes.</title>
        <authorList>
            <person name="Kawai M."/>
            <person name="Futagami T."/>
            <person name="Toyoda A."/>
            <person name="Takaki Y."/>
            <person name="Nishi S."/>
            <person name="Hori S."/>
            <person name="Arai W."/>
            <person name="Tsubouchi T."/>
            <person name="Morono Y."/>
            <person name="Uchiyama I."/>
            <person name="Ito T."/>
            <person name="Fujiyama A."/>
            <person name="Inagaki F."/>
            <person name="Takami H."/>
        </authorList>
    </citation>
    <scope>NUCLEOTIDE SEQUENCE</scope>
    <source>
        <strain evidence="1">Expedition CK06-06</strain>
    </source>
</reference>
<accession>X0SI93</accession>
<name>X0SI93_9ZZZZ</name>